<dbReference type="Gene3D" id="6.10.140.140">
    <property type="match status" value="1"/>
</dbReference>
<evidence type="ECO:0000259" key="10">
    <source>
        <dbReference type="PROSITE" id="PS50157"/>
    </source>
</evidence>
<evidence type="ECO:0000256" key="1">
    <source>
        <dbReference type="ARBA" id="ARBA00004123"/>
    </source>
</evidence>
<evidence type="ECO:0000256" key="2">
    <source>
        <dbReference type="ARBA" id="ARBA00022723"/>
    </source>
</evidence>
<dbReference type="InterPro" id="IPR001909">
    <property type="entry name" value="KRAB"/>
</dbReference>
<feature type="domain" description="KRAB" evidence="11">
    <location>
        <begin position="27"/>
        <end position="99"/>
    </location>
</feature>
<feature type="domain" description="C2H2-type" evidence="10">
    <location>
        <begin position="235"/>
        <end position="262"/>
    </location>
</feature>
<feature type="region of interest" description="Disordered" evidence="9">
    <location>
        <begin position="365"/>
        <end position="390"/>
    </location>
</feature>
<evidence type="ECO:0000259" key="11">
    <source>
        <dbReference type="PROSITE" id="PS50805"/>
    </source>
</evidence>
<evidence type="ECO:0000256" key="8">
    <source>
        <dbReference type="PROSITE-ProRule" id="PRU00042"/>
    </source>
</evidence>
<keyword evidence="3" id="KW-0677">Repeat</keyword>
<evidence type="ECO:0000313" key="13">
    <source>
        <dbReference type="RefSeq" id="XP_015263325.1"/>
    </source>
</evidence>
<feature type="region of interest" description="Disordered" evidence="9">
    <location>
        <begin position="419"/>
        <end position="442"/>
    </location>
</feature>
<evidence type="ECO:0000313" key="12">
    <source>
        <dbReference type="Proteomes" id="UP000694871"/>
    </source>
</evidence>
<feature type="domain" description="C2H2-type" evidence="10">
    <location>
        <begin position="179"/>
        <end position="206"/>
    </location>
</feature>
<evidence type="ECO:0000256" key="3">
    <source>
        <dbReference type="ARBA" id="ARBA00022737"/>
    </source>
</evidence>
<evidence type="ECO:0000256" key="6">
    <source>
        <dbReference type="ARBA" id="ARBA00023125"/>
    </source>
</evidence>
<feature type="domain" description="C2H2-type" evidence="10">
    <location>
        <begin position="208"/>
        <end position="234"/>
    </location>
</feature>
<gene>
    <name evidence="13" type="primary">LOC107107528</name>
</gene>
<dbReference type="GeneID" id="107107528"/>
<dbReference type="PROSITE" id="PS50805">
    <property type="entry name" value="KRAB"/>
    <property type="match status" value="1"/>
</dbReference>
<dbReference type="PANTHER" id="PTHR24381:SF390">
    <property type="entry name" value="ZINC FINGER PROTEIN 37 HOMOLOG"/>
    <property type="match status" value="1"/>
</dbReference>
<proteinExistence type="predicted"/>
<dbReference type="SMART" id="SM00349">
    <property type="entry name" value="KRAB"/>
    <property type="match status" value="1"/>
</dbReference>
<dbReference type="SMART" id="SM00355">
    <property type="entry name" value="ZnF_C2H2"/>
    <property type="match status" value="4"/>
</dbReference>
<dbReference type="SUPFAM" id="SSF57667">
    <property type="entry name" value="beta-beta-alpha zinc fingers"/>
    <property type="match status" value="2"/>
</dbReference>
<accession>A0ABM1JPD8</accession>
<organism evidence="12 13">
    <name type="scientific">Gekko japonicus</name>
    <name type="common">Schlegel's Japanese gecko</name>
    <dbReference type="NCBI Taxonomy" id="146911"/>
    <lineage>
        <taxon>Eukaryota</taxon>
        <taxon>Metazoa</taxon>
        <taxon>Chordata</taxon>
        <taxon>Craniata</taxon>
        <taxon>Vertebrata</taxon>
        <taxon>Euteleostomi</taxon>
        <taxon>Lepidosauria</taxon>
        <taxon>Squamata</taxon>
        <taxon>Bifurcata</taxon>
        <taxon>Gekkota</taxon>
        <taxon>Gekkonidae</taxon>
        <taxon>Gekkoninae</taxon>
        <taxon>Gekko</taxon>
    </lineage>
</organism>
<dbReference type="Gene3D" id="3.30.160.60">
    <property type="entry name" value="Classic Zinc Finger"/>
    <property type="match status" value="2"/>
</dbReference>
<sequence length="447" mass="48723">MAYLEADKEPWVAWCKKGSSFVLQGLVTFEDVAIYFSLEEWAMLTAWQRDLYREVMADNFELVASLEPQLLPTPGLICKVEQGEEPSAVDHPGQGGEDARGTPLSAAQSPSVQDPAIKDEFSGSWSPPGCPESGPWGADVGSLPACPSWSESKPPGVGGALQGPWEQAEGRGSPEPAEWQICECGRSFGDGASLREHQALHEKEKGPFACTACGKLFRYRLNLLTHKKHRGKQPHACAQCGGQFCLKGDLLRHRASHVAEGLHPCRVCGLLFGRKRHLLAHELEHSQETSLRRSPTRGMAFGSEWAALQCGIRGRVLVMMPPRATLADPRETHAPRRPCALGPCRLEKTQGTRWLGIHARQHRAALSRRPSGWNSAPSAKGARGPHASECGETQLAKKSCGMCRTRWLGIHARQHRAALSRRPSGWNSAPSAKEDEAIPTGTGLITC</sequence>
<keyword evidence="4 8" id="KW-0863">Zinc-finger</keyword>
<evidence type="ECO:0000256" key="7">
    <source>
        <dbReference type="ARBA" id="ARBA00023242"/>
    </source>
</evidence>
<keyword evidence="7" id="KW-0539">Nucleus</keyword>
<dbReference type="InterPro" id="IPR036236">
    <property type="entry name" value="Znf_C2H2_sf"/>
</dbReference>
<dbReference type="PANTHER" id="PTHR24381">
    <property type="entry name" value="ZINC FINGER PROTEIN"/>
    <property type="match status" value="1"/>
</dbReference>
<keyword evidence="12" id="KW-1185">Reference proteome</keyword>
<keyword evidence="5" id="KW-0862">Zinc</keyword>
<dbReference type="RefSeq" id="XP_015263325.1">
    <property type="nucleotide sequence ID" value="XM_015407839.1"/>
</dbReference>
<feature type="region of interest" description="Disordered" evidence="9">
    <location>
        <begin position="85"/>
        <end position="174"/>
    </location>
</feature>
<dbReference type="PROSITE" id="PS00028">
    <property type="entry name" value="ZINC_FINGER_C2H2_1"/>
    <property type="match status" value="2"/>
</dbReference>
<dbReference type="PROSITE" id="PS50157">
    <property type="entry name" value="ZINC_FINGER_C2H2_2"/>
    <property type="match status" value="4"/>
</dbReference>
<dbReference type="Pfam" id="PF01352">
    <property type="entry name" value="KRAB"/>
    <property type="match status" value="1"/>
</dbReference>
<evidence type="ECO:0000256" key="9">
    <source>
        <dbReference type="SAM" id="MobiDB-lite"/>
    </source>
</evidence>
<reference evidence="13" key="1">
    <citation type="submission" date="2025-08" db="UniProtKB">
        <authorList>
            <consortium name="RefSeq"/>
        </authorList>
    </citation>
    <scope>IDENTIFICATION</scope>
</reference>
<keyword evidence="6" id="KW-0238">DNA-binding</keyword>
<dbReference type="CDD" id="cd07765">
    <property type="entry name" value="KRAB_A-box"/>
    <property type="match status" value="1"/>
</dbReference>
<feature type="domain" description="C2H2-type" evidence="10">
    <location>
        <begin position="263"/>
        <end position="290"/>
    </location>
</feature>
<comment type="subcellular location">
    <subcellularLocation>
        <location evidence="1">Nucleus</location>
    </subcellularLocation>
</comment>
<evidence type="ECO:0000256" key="5">
    <source>
        <dbReference type="ARBA" id="ARBA00022833"/>
    </source>
</evidence>
<keyword evidence="2" id="KW-0479">Metal-binding</keyword>
<dbReference type="Proteomes" id="UP000694871">
    <property type="component" value="Unplaced"/>
</dbReference>
<evidence type="ECO:0000256" key="4">
    <source>
        <dbReference type="ARBA" id="ARBA00022771"/>
    </source>
</evidence>
<dbReference type="InterPro" id="IPR013087">
    <property type="entry name" value="Znf_C2H2_type"/>
</dbReference>
<dbReference type="InterPro" id="IPR036051">
    <property type="entry name" value="KRAB_dom_sf"/>
</dbReference>
<protein>
    <submittedName>
        <fullName evidence="13">Zinc finger protein 316-like</fullName>
    </submittedName>
</protein>
<name>A0ABM1JPD8_GEKJA</name>
<dbReference type="SUPFAM" id="SSF109640">
    <property type="entry name" value="KRAB domain (Kruppel-associated box)"/>
    <property type="match status" value="1"/>
</dbReference>